<keyword evidence="2" id="KW-1185">Reference proteome</keyword>
<name>A0A086TJ90_9FUNG</name>
<protein>
    <submittedName>
        <fullName evidence="1">Uncharacterized protein</fullName>
    </submittedName>
</protein>
<evidence type="ECO:0000313" key="2">
    <source>
        <dbReference type="Proteomes" id="UP000243308"/>
    </source>
</evidence>
<reference evidence="1 2" key="1">
    <citation type="submission" date="2011-02" db="EMBL/GenBank/DDBJ databases">
        <title>The Genome Sequence of Mortierella verticillata NRRL 6337.</title>
        <authorList>
            <consortium name="The Broad Institute Genome Sequencing Platform"/>
            <person name="Russ C."/>
            <person name="Cuomo C."/>
            <person name="Burger G."/>
            <person name="Gray M.W."/>
            <person name="Holland P.W.H."/>
            <person name="King N."/>
            <person name="Lang F.B.F."/>
            <person name="Roger A.J."/>
            <person name="Ruiz-Trillo I."/>
            <person name="Young S.K."/>
            <person name="Zeng Q."/>
            <person name="Gargeya S."/>
            <person name="Alvarado L."/>
            <person name="Berlin A."/>
            <person name="Chapman S.B."/>
            <person name="Chen Z."/>
            <person name="Freedman E."/>
            <person name="Gellesch M."/>
            <person name="Goldberg J."/>
            <person name="Griggs A."/>
            <person name="Gujja S."/>
            <person name="Heilman E."/>
            <person name="Heiman D."/>
            <person name="Howarth C."/>
            <person name="Mehta T."/>
            <person name="Neiman D."/>
            <person name="Pearson M."/>
            <person name="Roberts A."/>
            <person name="Saif S."/>
            <person name="Shea T."/>
            <person name="Shenoy N."/>
            <person name="Sisk P."/>
            <person name="Stolte C."/>
            <person name="Sykes S."/>
            <person name="White J."/>
            <person name="Yandava C."/>
            <person name="Haas B."/>
            <person name="Nusbaum C."/>
            <person name="Birren B."/>
        </authorList>
    </citation>
    <scope>NUCLEOTIDE SEQUENCE [LARGE SCALE GENOMIC DNA]</scope>
    <source>
        <strain evidence="1 2">NRRL 6337</strain>
    </source>
</reference>
<accession>A0A086TJ90</accession>
<proteinExistence type="predicted"/>
<dbReference type="Proteomes" id="UP000243308">
    <property type="component" value="Unassembled WGS sequence"/>
</dbReference>
<organism evidence="1 2">
    <name type="scientific">Podila verticillata NRRL 6337</name>
    <dbReference type="NCBI Taxonomy" id="1069443"/>
    <lineage>
        <taxon>Eukaryota</taxon>
        <taxon>Fungi</taxon>
        <taxon>Fungi incertae sedis</taxon>
        <taxon>Mucoromycota</taxon>
        <taxon>Mortierellomycotina</taxon>
        <taxon>Mortierellomycetes</taxon>
        <taxon>Mortierellales</taxon>
        <taxon>Mortierellaceae</taxon>
        <taxon>Podila</taxon>
    </lineage>
</organism>
<dbReference type="EMBL" id="KN042434">
    <property type="protein sequence ID" value="KFH62017.1"/>
    <property type="molecule type" value="Genomic_DNA"/>
</dbReference>
<evidence type="ECO:0000313" key="1">
    <source>
        <dbReference type="EMBL" id="KFH62017.1"/>
    </source>
</evidence>
<dbReference type="AlphaFoldDB" id="A0A086TJ90"/>
<sequence>MLLRLPEATGAELGLHTLTLTFANLLQTAKLVGTGAYGQAYSDADTEPAGNIARDLAKRGFVKCPRIKTFVFSYGAEIHLESGLNVSRMVDHEMVAIVQALPKDLEELRLDNTFVTGVMALDSLETCAGLAKFVAPSIAADELYLHAHFSGVLPVRPPGPRATPTDHEKHRTALRQHKIVFSKLAELTWLDKLWLGVPGRLKWYDGEESDDEATIRKNDAKGEVMLNLATGLDTLANLKRLRTLVIIGLGQKITMGDVQWMREHWPFLTEVYGKMHPSMKQYRKLFKAATGSAFVLLLKK</sequence>
<gene>
    <name evidence="1" type="ORF">MVEG_12171</name>
</gene>
<dbReference type="OrthoDB" id="2387031at2759"/>